<dbReference type="EMBL" id="JAINUG010000440">
    <property type="protein sequence ID" value="KAJ8371630.1"/>
    <property type="molecule type" value="Genomic_DNA"/>
</dbReference>
<evidence type="ECO:0000313" key="1">
    <source>
        <dbReference type="EMBL" id="KAJ8371630.1"/>
    </source>
</evidence>
<accession>A0AAD7W114</accession>
<proteinExistence type="predicted"/>
<dbReference type="Proteomes" id="UP001221898">
    <property type="component" value="Unassembled WGS sequence"/>
</dbReference>
<sequence length="100" mass="11132">MLSPWPCRTAFSLYQLCSAHESPRAWCQISGWQSQEAQRQRGVLVLLWVTGRGTCGPPLRDLFGSAGPSAQLERGRPCTPSPSIDTLHEHGPFWIVEDNL</sequence>
<name>A0AAD7W114_9TELE</name>
<reference evidence="1" key="1">
    <citation type="journal article" date="2023" name="Science">
        <title>Genome structures resolve the early diversification of teleost fishes.</title>
        <authorList>
            <person name="Parey E."/>
            <person name="Louis A."/>
            <person name="Montfort J."/>
            <person name="Bouchez O."/>
            <person name="Roques C."/>
            <person name="Iampietro C."/>
            <person name="Lluch J."/>
            <person name="Castinel A."/>
            <person name="Donnadieu C."/>
            <person name="Desvignes T."/>
            <person name="Floi Bucao C."/>
            <person name="Jouanno E."/>
            <person name="Wen M."/>
            <person name="Mejri S."/>
            <person name="Dirks R."/>
            <person name="Jansen H."/>
            <person name="Henkel C."/>
            <person name="Chen W.J."/>
            <person name="Zahm M."/>
            <person name="Cabau C."/>
            <person name="Klopp C."/>
            <person name="Thompson A.W."/>
            <person name="Robinson-Rechavi M."/>
            <person name="Braasch I."/>
            <person name="Lecointre G."/>
            <person name="Bobe J."/>
            <person name="Postlethwait J.H."/>
            <person name="Berthelot C."/>
            <person name="Roest Crollius H."/>
            <person name="Guiguen Y."/>
        </authorList>
    </citation>
    <scope>NUCLEOTIDE SEQUENCE</scope>
    <source>
        <strain evidence="1">NC1722</strain>
    </source>
</reference>
<dbReference type="AlphaFoldDB" id="A0AAD7W114"/>
<protein>
    <submittedName>
        <fullName evidence="1">Uncharacterized protein</fullName>
    </submittedName>
</protein>
<organism evidence="1 2">
    <name type="scientific">Aldrovandia affinis</name>
    <dbReference type="NCBI Taxonomy" id="143900"/>
    <lineage>
        <taxon>Eukaryota</taxon>
        <taxon>Metazoa</taxon>
        <taxon>Chordata</taxon>
        <taxon>Craniata</taxon>
        <taxon>Vertebrata</taxon>
        <taxon>Euteleostomi</taxon>
        <taxon>Actinopterygii</taxon>
        <taxon>Neopterygii</taxon>
        <taxon>Teleostei</taxon>
        <taxon>Notacanthiformes</taxon>
        <taxon>Halosauridae</taxon>
        <taxon>Aldrovandia</taxon>
    </lineage>
</organism>
<comment type="caution">
    <text evidence="1">The sequence shown here is derived from an EMBL/GenBank/DDBJ whole genome shotgun (WGS) entry which is preliminary data.</text>
</comment>
<keyword evidence="2" id="KW-1185">Reference proteome</keyword>
<evidence type="ECO:0000313" key="2">
    <source>
        <dbReference type="Proteomes" id="UP001221898"/>
    </source>
</evidence>
<gene>
    <name evidence="1" type="ORF">AAFF_G00306660</name>
</gene>